<proteinExistence type="predicted"/>
<feature type="non-terminal residue" evidence="1">
    <location>
        <position position="1"/>
    </location>
</feature>
<gene>
    <name evidence="1" type="ORF">LCGC14_1898640</name>
</gene>
<protein>
    <submittedName>
        <fullName evidence="1">Uncharacterized protein</fullName>
    </submittedName>
</protein>
<name>A0A0F9GKM5_9ZZZZ</name>
<accession>A0A0F9GKM5</accession>
<comment type="caution">
    <text evidence="1">The sequence shown here is derived from an EMBL/GenBank/DDBJ whole genome shotgun (WGS) entry which is preliminary data.</text>
</comment>
<dbReference type="EMBL" id="LAZR01019841">
    <property type="protein sequence ID" value="KKL91041.1"/>
    <property type="molecule type" value="Genomic_DNA"/>
</dbReference>
<evidence type="ECO:0000313" key="1">
    <source>
        <dbReference type="EMBL" id="KKL91041.1"/>
    </source>
</evidence>
<reference evidence="1" key="1">
    <citation type="journal article" date="2015" name="Nature">
        <title>Complex archaea that bridge the gap between prokaryotes and eukaryotes.</title>
        <authorList>
            <person name="Spang A."/>
            <person name="Saw J.H."/>
            <person name="Jorgensen S.L."/>
            <person name="Zaremba-Niedzwiedzka K."/>
            <person name="Martijn J."/>
            <person name="Lind A.E."/>
            <person name="van Eijk R."/>
            <person name="Schleper C."/>
            <person name="Guy L."/>
            <person name="Ettema T.J."/>
        </authorList>
    </citation>
    <scope>NUCLEOTIDE SEQUENCE</scope>
</reference>
<dbReference type="AlphaFoldDB" id="A0A0F9GKM5"/>
<sequence>GRQVLPIPKQLIDNPDLKKAVINFIIRSQTPHIYNPEIIELATILKSRKITEKEFEVFYEGLEIPDGTMKKPYYVTQDWYPRIWDEWTREKDGAVPDDIFGEEKRMEFTDIKRSVNLSPLCPKFASKFAYGRTSCANEISFNFYGADQFLAEVFPKSSGDNFIRTIKSTITRKKDWRIGRNGLVKLVRSDFVDHWSIPLAQNIFFAWLKDIGWKPKLSTPGIIAKQIYNQLEGRVEFLANEKLLELFEHMNNGPQGERERSVAEIKSRLKKLPHLHDYLIDRDIFKIGIKIKCPNCLRNSWYSADEISQKIKCPRCLNEFSSIGHIDKGKWCYRTTGPFSIPGYADGGFSVLLALNFFGEHRMHDLRITPTFSFNATDSRGNDLEADFGAFWQESSSRSVADGVMFGECKTFGLFEKRDIQRMTSIAKQFPGAMLVFCTLKKKLDKSEIKLLTKITKAGRKYWKNERPINPVLILTGNEILNMNRPPHCWKQSVAKNLIVSTVSWIYAMLHNKFIWNFHHGTNIGKKSFSDVNKIII</sequence>
<organism evidence="1">
    <name type="scientific">marine sediment metagenome</name>
    <dbReference type="NCBI Taxonomy" id="412755"/>
    <lineage>
        <taxon>unclassified sequences</taxon>
        <taxon>metagenomes</taxon>
        <taxon>ecological metagenomes</taxon>
    </lineage>
</organism>